<protein>
    <submittedName>
        <fullName evidence="1">Uncharacterized protein</fullName>
    </submittedName>
</protein>
<evidence type="ECO:0000313" key="2">
    <source>
        <dbReference type="Proteomes" id="UP001164743"/>
    </source>
</evidence>
<dbReference type="GeneID" id="77809456"/>
<dbReference type="EMBL" id="CP110424">
    <property type="protein sequence ID" value="WAQ84203.1"/>
    <property type="molecule type" value="Genomic_DNA"/>
</dbReference>
<dbReference type="Proteomes" id="UP001164743">
    <property type="component" value="Chromosome 4A"/>
</dbReference>
<keyword evidence="2" id="KW-1185">Reference proteome</keyword>
<accession>A0ABY7CG75</accession>
<sequence length="87" mass="10224">MAALIQNLTHVHPTISPSPKFQPPYYNVWLIPRTRRTTNTCNMNPRENNQHSHLIPLLKLGRQIRQSNNDLHINRKAVILQNPIHQY</sequence>
<reference evidence="1" key="1">
    <citation type="submission" date="2022-10" db="EMBL/GenBank/DDBJ databases">
        <title>Puccinia triticina Genome sequencing and assembly.</title>
        <authorList>
            <person name="Li C."/>
        </authorList>
    </citation>
    <scope>NUCLEOTIDE SEQUENCE</scope>
    <source>
        <strain evidence="1">Pt15</strain>
    </source>
</reference>
<name>A0ABY7CG75_9BASI</name>
<evidence type="ECO:0000313" key="1">
    <source>
        <dbReference type="EMBL" id="WAQ84203.1"/>
    </source>
</evidence>
<dbReference type="RefSeq" id="XP_053019758.1">
    <property type="nucleotide sequence ID" value="XM_053168561.1"/>
</dbReference>
<organism evidence="1 2">
    <name type="scientific">Puccinia triticina</name>
    <dbReference type="NCBI Taxonomy" id="208348"/>
    <lineage>
        <taxon>Eukaryota</taxon>
        <taxon>Fungi</taxon>
        <taxon>Dikarya</taxon>
        <taxon>Basidiomycota</taxon>
        <taxon>Pucciniomycotina</taxon>
        <taxon>Pucciniomycetes</taxon>
        <taxon>Pucciniales</taxon>
        <taxon>Pucciniaceae</taxon>
        <taxon>Puccinia</taxon>
    </lineage>
</organism>
<gene>
    <name evidence="1" type="ORF">PtA15_4A655</name>
</gene>
<proteinExistence type="predicted"/>